<keyword evidence="7" id="KW-0406">Ion transport</keyword>
<dbReference type="OrthoDB" id="2447669at2"/>
<comment type="similarity">
    <text evidence="2">Belongs to the ATPase alpha/beta chains family.</text>
</comment>
<dbReference type="InterPro" id="IPR024034">
    <property type="entry name" value="ATPase_F1/V1_b/a_C"/>
</dbReference>
<dbReference type="InterPro" id="IPR027417">
    <property type="entry name" value="P-loop_NTPase"/>
</dbReference>
<dbReference type="InterPro" id="IPR020003">
    <property type="entry name" value="ATPase_a/bsu_AS"/>
</dbReference>
<evidence type="ECO:0000256" key="8">
    <source>
        <dbReference type="ARBA" id="ARBA00023136"/>
    </source>
</evidence>
<keyword evidence="10" id="KW-0066">ATP synthesis</keyword>
<evidence type="ECO:0000256" key="10">
    <source>
        <dbReference type="ARBA" id="ARBA00023310"/>
    </source>
</evidence>
<keyword evidence="12" id="KW-1185">Reference proteome</keyword>
<organism evidence="11 12">
    <name type="scientific">Paenibacillus albiflavus</name>
    <dbReference type="NCBI Taxonomy" id="2545760"/>
    <lineage>
        <taxon>Bacteria</taxon>
        <taxon>Bacillati</taxon>
        <taxon>Bacillota</taxon>
        <taxon>Bacilli</taxon>
        <taxon>Bacillales</taxon>
        <taxon>Paenibacillaceae</taxon>
        <taxon>Paenibacillus</taxon>
    </lineage>
</organism>
<dbReference type="PROSITE" id="PS00152">
    <property type="entry name" value="ATPASE_ALPHA_BETA"/>
    <property type="match status" value="1"/>
</dbReference>
<proteinExistence type="inferred from homology"/>
<evidence type="ECO:0000256" key="7">
    <source>
        <dbReference type="ARBA" id="ARBA00023065"/>
    </source>
</evidence>
<accession>A0A4R4EP62</accession>
<evidence type="ECO:0000256" key="6">
    <source>
        <dbReference type="ARBA" id="ARBA00022967"/>
    </source>
</evidence>
<comment type="caution">
    <text evidence="11">The sequence shown here is derived from an EMBL/GenBank/DDBJ whole genome shotgun (WGS) entry which is preliminary data.</text>
</comment>
<dbReference type="AlphaFoldDB" id="A0A4R4EP62"/>
<sequence>MEDLQLNVALLRKRVPNLTTAAKNVGLRPATVSNLCTGKIPIGRAEVRTLVTLANLAGCTLDELILRGGRLSMIETGIKVLDLFAPLVRGGTMGIIARPGMGQLVMLGELFRRVKQRSYVTILWLPKELVPGIEDCVNEAEHTCSSIDELASLVMDLRAQHDVFIGADRSTVLSGELAALRERIQMPGVMPVTIALVDCAGESVDEDAPYGPLDTLWKFDMDLSTRHFFPAVNPIASTSIILEGAQLEANHLAVQGRARKLMRRYRELRPLVMAKGIESLTGEDKMMYERGERLEAYFTQPFYIAEPYTGKAGVSVSLQETIENVQGIMDGVADHYDIKELTYIGKLSK</sequence>
<dbReference type="EMBL" id="SKFG01000002">
    <property type="protein sequence ID" value="TCZ80245.1"/>
    <property type="molecule type" value="Genomic_DNA"/>
</dbReference>
<keyword evidence="5" id="KW-0067">ATP-binding</keyword>
<dbReference type="GO" id="GO:0045259">
    <property type="term" value="C:proton-transporting ATP synthase complex"/>
    <property type="evidence" value="ECO:0007669"/>
    <property type="project" value="UniProtKB-KW"/>
</dbReference>
<dbReference type="RefSeq" id="WP_132416887.1">
    <property type="nucleotide sequence ID" value="NZ_SKFG01000002.1"/>
</dbReference>
<keyword evidence="9" id="KW-0139">CF(1)</keyword>
<dbReference type="GO" id="GO:0046933">
    <property type="term" value="F:proton-transporting ATP synthase activity, rotational mechanism"/>
    <property type="evidence" value="ECO:0007669"/>
    <property type="project" value="TreeGrafter"/>
</dbReference>
<evidence type="ECO:0000256" key="3">
    <source>
        <dbReference type="ARBA" id="ARBA00022448"/>
    </source>
</evidence>
<evidence type="ECO:0000256" key="4">
    <source>
        <dbReference type="ARBA" id="ARBA00022741"/>
    </source>
</evidence>
<evidence type="ECO:0008006" key="13">
    <source>
        <dbReference type="Google" id="ProtNLM"/>
    </source>
</evidence>
<reference evidence="11 12" key="1">
    <citation type="submission" date="2019-03" db="EMBL/GenBank/DDBJ databases">
        <authorList>
            <person name="Kim M.K.M."/>
        </authorList>
    </citation>
    <scope>NUCLEOTIDE SEQUENCE [LARGE SCALE GENOMIC DNA]</scope>
    <source>
        <strain evidence="11 12">18JY21-1</strain>
    </source>
</reference>
<name>A0A4R4EP62_9BACL</name>
<evidence type="ECO:0000256" key="2">
    <source>
        <dbReference type="ARBA" id="ARBA00008936"/>
    </source>
</evidence>
<keyword evidence="8" id="KW-0472">Membrane</keyword>
<evidence type="ECO:0000256" key="9">
    <source>
        <dbReference type="ARBA" id="ARBA00023196"/>
    </source>
</evidence>
<dbReference type="Proteomes" id="UP000295418">
    <property type="component" value="Unassembled WGS sequence"/>
</dbReference>
<dbReference type="Gene3D" id="1.10.1140.10">
    <property type="entry name" value="Bovine Mitochondrial F1-atpase, Atp Synthase Beta Chain, Chain D, domain 3"/>
    <property type="match status" value="1"/>
</dbReference>
<keyword evidence="3" id="KW-0813">Transport</keyword>
<dbReference type="GO" id="GO:0005524">
    <property type="term" value="F:ATP binding"/>
    <property type="evidence" value="ECO:0007669"/>
    <property type="project" value="UniProtKB-KW"/>
</dbReference>
<dbReference type="SUPFAM" id="SSF52540">
    <property type="entry name" value="P-loop containing nucleoside triphosphate hydrolases"/>
    <property type="match status" value="1"/>
</dbReference>
<dbReference type="InterPro" id="IPR050053">
    <property type="entry name" value="ATPase_alpha/beta_chains"/>
</dbReference>
<keyword evidence="4" id="KW-0547">Nucleotide-binding</keyword>
<gene>
    <name evidence="11" type="ORF">E0485_04405</name>
</gene>
<dbReference type="PANTHER" id="PTHR15184">
    <property type="entry name" value="ATP SYNTHASE"/>
    <property type="match status" value="1"/>
</dbReference>
<protein>
    <recommendedName>
        <fullName evidence="13">F-type H+-transporting ATPase subunit beta</fullName>
    </recommendedName>
</protein>
<comment type="subcellular location">
    <subcellularLocation>
        <location evidence="1">Membrane</location>
    </subcellularLocation>
</comment>
<keyword evidence="6" id="KW-1278">Translocase</keyword>
<dbReference type="PANTHER" id="PTHR15184:SF71">
    <property type="entry name" value="ATP SYNTHASE SUBUNIT BETA, MITOCHONDRIAL"/>
    <property type="match status" value="1"/>
</dbReference>
<evidence type="ECO:0000256" key="5">
    <source>
        <dbReference type="ARBA" id="ARBA00022840"/>
    </source>
</evidence>
<evidence type="ECO:0000256" key="1">
    <source>
        <dbReference type="ARBA" id="ARBA00004370"/>
    </source>
</evidence>
<evidence type="ECO:0000313" key="12">
    <source>
        <dbReference type="Proteomes" id="UP000295418"/>
    </source>
</evidence>
<dbReference type="SUPFAM" id="SSF47917">
    <property type="entry name" value="C-terminal domain of alpha and beta subunits of F1 ATP synthase"/>
    <property type="match status" value="1"/>
</dbReference>
<evidence type="ECO:0000313" key="11">
    <source>
        <dbReference type="EMBL" id="TCZ80245.1"/>
    </source>
</evidence>
<dbReference type="Gene3D" id="3.40.50.300">
    <property type="entry name" value="P-loop containing nucleotide triphosphate hydrolases"/>
    <property type="match status" value="1"/>
</dbReference>